<dbReference type="RefSeq" id="WP_100743291.1">
    <property type="nucleotide sequence ID" value="NZ_NPDW01000001.1"/>
</dbReference>
<sequence>MNHFLKGHLVFVLHAHLPFVRHPGYDTPFIEENWLNEAILETYIPLIRVFRNLKKESVPFRITMSFTPTLSLMLTDPYLQNGFRKYIKNLIQLAGQETKRNTKDPHLHYLATRYLEHFLDTESIFEETNGDLTKSFLPFVESGELEVMTSPATHAFLPFYDSESSIFRSQLKNGRRTFRRIWGRDPKGIWLSECGYTQKLEEELDREGFRYFFVDTHGITHASPRPKFGVYAPVEVGYGVFAFGRDPESSKQVWSSIDGYPGDFRYREYYRDIGHDLPWEEISPYLNSNGVRINTSIKYFRITGKTQDKGYYHPDWAMEAAGNHAEDFLRNRIRQAEYLFETNKQQAVIVSPYDAELYGHWWYEGPQFIEFLFKKIHFNQNTIKLSHPLEAARALPRVQSVEMKMSSWGENGYGEVWLNPTNDWIYPLIHGLSIRMHKRAHEFGSTGTELQKRILKQMGRELLLLQSSDWAFIMKTGTMVDYAVRRTNVHTNLFLSLEEMLTGTLDEAVLLAAETENNAFPDIRIEDFY</sequence>
<dbReference type="InterPro" id="IPR011330">
    <property type="entry name" value="Glyco_hydro/deAcase_b/a-brl"/>
</dbReference>
<dbReference type="EMBL" id="NPDX01000001">
    <property type="protein sequence ID" value="PJZ86411.1"/>
    <property type="molecule type" value="Genomic_DNA"/>
</dbReference>
<dbReference type="PANTHER" id="PTHR41695:SF1">
    <property type="entry name" value="1,4-ALPHA-GLUCAN BRANCHING ENZYME TK1436"/>
    <property type="match status" value="1"/>
</dbReference>
<dbReference type="GO" id="GO:0005576">
    <property type="term" value="C:extracellular region"/>
    <property type="evidence" value="ECO:0007669"/>
    <property type="project" value="TreeGrafter"/>
</dbReference>
<feature type="domain" description="1,4-alpha-glucan branching enzyme C-terminal" evidence="7">
    <location>
        <begin position="429"/>
        <end position="528"/>
    </location>
</feature>
<feature type="binding site" evidence="4">
    <location>
        <position position="262"/>
    </location>
    <ligand>
        <name>substrate</name>
    </ligand>
</feature>
<feature type="active site" description="Proton donor" evidence="3">
    <location>
        <position position="354"/>
    </location>
</feature>
<feature type="binding site" evidence="4">
    <location>
        <position position="469"/>
    </location>
    <ligand>
        <name>substrate</name>
    </ligand>
</feature>
<dbReference type="Gene3D" id="1.20.1430.10">
    <property type="entry name" value="Families 57/38 glycoside transferase, middle domain"/>
    <property type="match status" value="1"/>
</dbReference>
<evidence type="ECO:0000256" key="2">
    <source>
        <dbReference type="ARBA" id="ARBA00023277"/>
    </source>
</evidence>
<name>A0A2N0AQG5_9LEPT</name>
<evidence type="ECO:0000256" key="5">
    <source>
        <dbReference type="RuleBase" id="RU361196"/>
    </source>
</evidence>
<keyword evidence="9" id="KW-1185">Reference proteome</keyword>
<dbReference type="AlphaFoldDB" id="A0A2N0AQG5"/>
<accession>A0A2N0AQG5</accession>
<evidence type="ECO:0000259" key="6">
    <source>
        <dbReference type="Pfam" id="PF03065"/>
    </source>
</evidence>
<feature type="binding site" evidence="4">
    <location>
        <position position="408"/>
    </location>
    <ligand>
        <name>substrate</name>
    </ligand>
</feature>
<comment type="similarity">
    <text evidence="1 5">Belongs to the glycosyl hydrolase 57 family.</text>
</comment>
<dbReference type="InterPro" id="IPR004300">
    <property type="entry name" value="Glyco_hydro_57_N"/>
</dbReference>
<dbReference type="InterPro" id="IPR028995">
    <property type="entry name" value="Glyco_hydro_57/38_cen_sf"/>
</dbReference>
<dbReference type="InterPro" id="IPR027291">
    <property type="entry name" value="Glyco_hydro_38_N_sf"/>
</dbReference>
<evidence type="ECO:0000313" key="8">
    <source>
        <dbReference type="EMBL" id="PJZ86411.1"/>
    </source>
</evidence>
<feature type="domain" description="Glycoside hydrolase family 57 N-terminal" evidence="6">
    <location>
        <begin position="10"/>
        <end position="400"/>
    </location>
</feature>
<dbReference type="PANTHER" id="PTHR41695">
    <property type="entry name" value="1,4-ALPHA-GLUCAN BRANCHING ENZYME RV3031-RELATED"/>
    <property type="match status" value="1"/>
</dbReference>
<evidence type="ECO:0000256" key="4">
    <source>
        <dbReference type="PIRSR" id="PIRSR640042-2"/>
    </source>
</evidence>
<comment type="caution">
    <text evidence="8">The sequence shown here is derived from an EMBL/GenBank/DDBJ whole genome shotgun (WGS) entry which is preliminary data.</text>
</comment>
<proteinExistence type="inferred from homology"/>
<feature type="active site" description="Nucleophile" evidence="3">
    <location>
        <position position="193"/>
    </location>
</feature>
<keyword evidence="8" id="KW-0378">Hydrolase</keyword>
<dbReference type="Gene3D" id="3.20.110.10">
    <property type="entry name" value="Glycoside hydrolase 38, N terminal domain"/>
    <property type="match status" value="1"/>
</dbReference>
<dbReference type="GO" id="GO:0030979">
    <property type="term" value="P:alpha-glucan biosynthetic process"/>
    <property type="evidence" value="ECO:0007669"/>
    <property type="project" value="InterPro"/>
</dbReference>
<feature type="binding site" evidence="4">
    <location>
        <position position="245"/>
    </location>
    <ligand>
        <name>substrate</name>
    </ligand>
</feature>
<dbReference type="GO" id="GO:0003844">
    <property type="term" value="F:1,4-alpha-glucan branching enzyme activity"/>
    <property type="evidence" value="ECO:0007669"/>
    <property type="project" value="InterPro"/>
</dbReference>
<dbReference type="OrthoDB" id="9803279at2"/>
<reference evidence="8 9" key="1">
    <citation type="submission" date="2017-07" db="EMBL/GenBank/DDBJ databases">
        <title>Leptospira spp. isolated from tropical soils.</title>
        <authorList>
            <person name="Thibeaux R."/>
            <person name="Iraola G."/>
            <person name="Ferres I."/>
            <person name="Bierque E."/>
            <person name="Girault D."/>
            <person name="Soupe-Gilbert M.-E."/>
            <person name="Picardeau M."/>
            <person name="Goarant C."/>
        </authorList>
    </citation>
    <scope>NUCLEOTIDE SEQUENCE [LARGE SCALE GENOMIC DNA]</scope>
    <source>
        <strain evidence="8 9">FH2-B-A1</strain>
    </source>
</reference>
<dbReference type="SUPFAM" id="SSF88713">
    <property type="entry name" value="Glycoside hydrolase/deacetylase"/>
    <property type="match status" value="1"/>
</dbReference>
<evidence type="ECO:0000256" key="3">
    <source>
        <dbReference type="PIRSR" id="PIRSR640042-1"/>
    </source>
</evidence>
<dbReference type="CDD" id="cd10792">
    <property type="entry name" value="GH57N_AmyC_like"/>
    <property type="match status" value="1"/>
</dbReference>
<dbReference type="InterPro" id="IPR040042">
    <property type="entry name" value="Branching_enz_MT3115-like"/>
</dbReference>
<dbReference type="InterPro" id="IPR037090">
    <property type="entry name" value="57_glycoside_trans_central"/>
</dbReference>
<dbReference type="InterPro" id="IPR015293">
    <property type="entry name" value="BE_C"/>
</dbReference>
<evidence type="ECO:0000313" key="9">
    <source>
        <dbReference type="Proteomes" id="UP000232145"/>
    </source>
</evidence>
<evidence type="ECO:0000256" key="1">
    <source>
        <dbReference type="ARBA" id="ARBA00006821"/>
    </source>
</evidence>
<dbReference type="Pfam" id="PF03065">
    <property type="entry name" value="Glyco_hydro_57"/>
    <property type="match status" value="1"/>
</dbReference>
<keyword evidence="2 5" id="KW-0119">Carbohydrate metabolism</keyword>
<dbReference type="SUPFAM" id="SSF88688">
    <property type="entry name" value="Families 57/38 glycoside transferase middle domain"/>
    <property type="match status" value="1"/>
</dbReference>
<dbReference type="GO" id="GO:0016787">
    <property type="term" value="F:hydrolase activity"/>
    <property type="evidence" value="ECO:0007669"/>
    <property type="project" value="UniProtKB-KW"/>
</dbReference>
<protein>
    <submittedName>
        <fullName evidence="8">Glycosyl hydrolase</fullName>
    </submittedName>
</protein>
<dbReference type="Proteomes" id="UP000232145">
    <property type="component" value="Unassembled WGS sequence"/>
</dbReference>
<evidence type="ECO:0000259" key="7">
    <source>
        <dbReference type="Pfam" id="PF09210"/>
    </source>
</evidence>
<organism evidence="8 9">
    <name type="scientific">Leptospira harrisiae</name>
    <dbReference type="NCBI Taxonomy" id="2023189"/>
    <lineage>
        <taxon>Bacteria</taxon>
        <taxon>Pseudomonadati</taxon>
        <taxon>Spirochaetota</taxon>
        <taxon>Spirochaetia</taxon>
        <taxon>Leptospirales</taxon>
        <taxon>Leptospiraceae</taxon>
        <taxon>Leptospira</taxon>
    </lineage>
</organism>
<gene>
    <name evidence="8" type="ORF">CH364_09680</name>
</gene>
<dbReference type="Pfam" id="PF09210">
    <property type="entry name" value="BE_C"/>
    <property type="match status" value="1"/>
</dbReference>